<feature type="transmembrane region" description="Helical" evidence="6">
    <location>
        <begin position="325"/>
        <end position="353"/>
    </location>
</feature>
<feature type="transmembrane region" description="Helical" evidence="6">
    <location>
        <begin position="621"/>
        <end position="641"/>
    </location>
</feature>
<accession>A0A0A7GE65</accession>
<keyword evidence="5 6" id="KW-0472">Membrane</keyword>
<keyword evidence="3 6" id="KW-0812">Transmembrane</keyword>
<evidence type="ECO:0000313" key="9">
    <source>
        <dbReference type="Proteomes" id="UP000030624"/>
    </source>
</evidence>
<dbReference type="HOGENOM" id="CLU_008861_2_0_2"/>
<proteinExistence type="predicted"/>
<gene>
    <name evidence="8" type="ORF">GACE_1304</name>
</gene>
<dbReference type="AlphaFoldDB" id="A0A0A7GE65"/>
<dbReference type="Pfam" id="PF03176">
    <property type="entry name" value="MMPL"/>
    <property type="match status" value="2"/>
</dbReference>
<comment type="subcellular location">
    <subcellularLocation>
        <location evidence="1">Cell membrane</location>
        <topology evidence="1">Multi-pass membrane protein</topology>
    </subcellularLocation>
</comment>
<name>A0A0A7GE65_GEOAI</name>
<keyword evidence="4 6" id="KW-1133">Transmembrane helix</keyword>
<dbReference type="PANTHER" id="PTHR33406:SF13">
    <property type="entry name" value="MEMBRANE PROTEIN YDFJ"/>
    <property type="match status" value="1"/>
</dbReference>
<dbReference type="Proteomes" id="UP000030624">
    <property type="component" value="Chromosome"/>
</dbReference>
<dbReference type="PANTHER" id="PTHR33406">
    <property type="entry name" value="MEMBRANE PROTEIN MJ1562-RELATED"/>
    <property type="match status" value="1"/>
</dbReference>
<dbReference type="KEGG" id="gac:GACE_1304"/>
<evidence type="ECO:0000256" key="2">
    <source>
        <dbReference type="ARBA" id="ARBA00022475"/>
    </source>
</evidence>
<dbReference type="InterPro" id="IPR050545">
    <property type="entry name" value="Mycobact_MmpL"/>
</dbReference>
<dbReference type="PROSITE" id="PS50156">
    <property type="entry name" value="SSD"/>
    <property type="match status" value="2"/>
</dbReference>
<organism evidence="8 9">
    <name type="scientific">Geoglobus acetivorans</name>
    <dbReference type="NCBI Taxonomy" id="565033"/>
    <lineage>
        <taxon>Archaea</taxon>
        <taxon>Methanobacteriati</taxon>
        <taxon>Methanobacteriota</taxon>
        <taxon>Archaeoglobi</taxon>
        <taxon>Archaeoglobales</taxon>
        <taxon>Archaeoglobaceae</taxon>
        <taxon>Geoglobus</taxon>
    </lineage>
</organism>
<dbReference type="SUPFAM" id="SSF82866">
    <property type="entry name" value="Multidrug efflux transporter AcrB transmembrane domain"/>
    <property type="match status" value="2"/>
</dbReference>
<dbReference type="NCBIfam" id="TIGR00921">
    <property type="entry name" value="2A067"/>
    <property type="match status" value="1"/>
</dbReference>
<dbReference type="STRING" id="565033.GACE_1304"/>
<dbReference type="InterPro" id="IPR001036">
    <property type="entry name" value="Acrflvin-R"/>
</dbReference>
<evidence type="ECO:0000256" key="4">
    <source>
        <dbReference type="ARBA" id="ARBA00022989"/>
    </source>
</evidence>
<dbReference type="eggNOG" id="arCOG02174">
    <property type="taxonomic scope" value="Archaea"/>
</dbReference>
<protein>
    <recommendedName>
        <fullName evidence="7">SSD domain-containing protein</fullName>
    </recommendedName>
</protein>
<dbReference type="GeneID" id="24797885"/>
<dbReference type="PRINTS" id="PR00702">
    <property type="entry name" value="ACRIFLAVINRP"/>
</dbReference>
<feature type="transmembrane region" description="Helical" evidence="6">
    <location>
        <begin position="258"/>
        <end position="278"/>
    </location>
</feature>
<feature type="transmembrane region" description="Helical" evidence="6">
    <location>
        <begin position="201"/>
        <end position="221"/>
    </location>
</feature>
<feature type="transmembrane region" description="Helical" evidence="6">
    <location>
        <begin position="385"/>
        <end position="403"/>
    </location>
</feature>
<sequence>MKVFDLLSSSVVKGRYLILALVAVAVILAIHSSQNITMDQGYETYFSKDYREYQQYVLFSKNFGGGVASIYIFIKGDDVVNYETYDFALKLGEEISRIDGIGRVKSPAHTVVDILGYLPADEEVLKQLSYQYSSFYLPKKTLMLMEFEVTADESQYNFIAKEVEKRISEIEKPPGIVVEATGNPMIMYQVDKSIGESMGTMGAVAVVLMVVTLVIVFRGVVELKRYLLLPLVISILTFLFAFGLMPVLGIPLTEITNAIAPILIGLSIEYAAQFMGRYEEERRKGNSPAISAVNSIRSVGLALSLAMITTVIGFLSMIFSGVPALGWFGLVSAIGLIVAYLLSLTFLPSVLLITDRKERERKDEEKISLTEKVLDLASLISARHYRVLLLTVLVITSASYYGYSKVPLETDFMKYIPQDLPAMRKLSELQDLVGSNDRIIAVFQTDGIDASVVARFEELARYVTNSEQNIVGYSSLGEIIRMNFNKLPSSDTEFQQALEKIPEDRVSRYMQGSSYAIYFTVSPMDWLEFRKLYERVTEEMKFFGIEYPFYLTGDVVLKMFVADLIVNGQNRMTIASFVFVFILLLFVYRSPRKAIVPIIPITVVILANGGLMYLLGYSRTLVTASLNSLTIGLGIDFSIHVMERYFEERRRGFEPEKAVEITITNIGKPILTSGLTMAGGFAAMLASPFPIMSDFGVVSLMAIILSLFAALTVVPAFLVFTDNLNSKNKKEKLDES</sequence>
<dbReference type="GO" id="GO:0022857">
    <property type="term" value="F:transmembrane transporter activity"/>
    <property type="evidence" value="ECO:0007669"/>
    <property type="project" value="InterPro"/>
</dbReference>
<evidence type="ECO:0000256" key="3">
    <source>
        <dbReference type="ARBA" id="ARBA00022692"/>
    </source>
</evidence>
<feature type="transmembrane region" description="Helical" evidence="6">
    <location>
        <begin position="595"/>
        <end position="615"/>
    </location>
</feature>
<feature type="transmembrane region" description="Helical" evidence="6">
    <location>
        <begin position="697"/>
        <end position="720"/>
    </location>
</feature>
<reference evidence="8 9" key="1">
    <citation type="journal article" date="2015" name="Appl. Environ. Microbiol.">
        <title>The Geoglobus acetivorans genome: Fe(III) reduction, acetate utilization, autotrophic growth, and degradation of aromatic compounds in a hyperthermophilic archaeon.</title>
        <authorList>
            <person name="Mardanov A.V."/>
            <person name="Slododkina G.B."/>
            <person name="Slobodkin A.I."/>
            <person name="Beletsky A.V."/>
            <person name="Gavrilov S.N."/>
            <person name="Kublanov I.V."/>
            <person name="Bonch-Osmolovskaya E.A."/>
            <person name="Skryabin K.G."/>
            <person name="Ravin N.V."/>
        </authorList>
    </citation>
    <scope>NUCLEOTIDE SEQUENCE [LARGE SCALE GENOMIC DNA]</scope>
    <source>
        <strain evidence="8 9">SBH6</strain>
    </source>
</reference>
<evidence type="ECO:0000256" key="5">
    <source>
        <dbReference type="ARBA" id="ARBA00023136"/>
    </source>
</evidence>
<evidence type="ECO:0000259" key="7">
    <source>
        <dbReference type="PROSITE" id="PS50156"/>
    </source>
</evidence>
<dbReference type="InterPro" id="IPR000731">
    <property type="entry name" value="SSD"/>
</dbReference>
<dbReference type="EMBL" id="CP009552">
    <property type="protein sequence ID" value="AIY90345.1"/>
    <property type="molecule type" value="Genomic_DNA"/>
</dbReference>
<evidence type="ECO:0000256" key="1">
    <source>
        <dbReference type="ARBA" id="ARBA00004651"/>
    </source>
</evidence>
<evidence type="ECO:0000256" key="6">
    <source>
        <dbReference type="SAM" id="Phobius"/>
    </source>
</evidence>
<dbReference type="Gene3D" id="1.20.1640.10">
    <property type="entry name" value="Multidrug efflux transporter AcrB transmembrane domain"/>
    <property type="match status" value="2"/>
</dbReference>
<feature type="transmembrane region" description="Helical" evidence="6">
    <location>
        <begin position="228"/>
        <end position="252"/>
    </location>
</feature>
<keyword evidence="2" id="KW-1003">Cell membrane</keyword>
<feature type="transmembrane region" description="Helical" evidence="6">
    <location>
        <begin position="572"/>
        <end position="588"/>
    </location>
</feature>
<dbReference type="InterPro" id="IPR004869">
    <property type="entry name" value="MMPL_dom"/>
</dbReference>
<dbReference type="GO" id="GO:0005886">
    <property type="term" value="C:plasma membrane"/>
    <property type="evidence" value="ECO:0007669"/>
    <property type="project" value="UniProtKB-SubCell"/>
</dbReference>
<feature type="transmembrane region" description="Helical" evidence="6">
    <location>
        <begin position="299"/>
        <end position="319"/>
    </location>
</feature>
<feature type="transmembrane region" description="Helical" evidence="6">
    <location>
        <begin position="670"/>
        <end position="691"/>
    </location>
</feature>
<feature type="domain" description="SSD" evidence="7">
    <location>
        <begin position="594"/>
        <end position="720"/>
    </location>
</feature>
<dbReference type="RefSeq" id="WP_048092099.1">
    <property type="nucleotide sequence ID" value="NZ_CP009552.1"/>
</dbReference>
<feature type="domain" description="SSD" evidence="7">
    <location>
        <begin position="231"/>
        <end position="353"/>
    </location>
</feature>
<evidence type="ECO:0000313" key="8">
    <source>
        <dbReference type="EMBL" id="AIY90345.1"/>
    </source>
</evidence>